<dbReference type="VEuPathDB" id="ToxoDB:TGME49_222080"/>
<dbReference type="AlphaFoldDB" id="A0A7J6KF93"/>
<comment type="caution">
    <text evidence="3">The sequence shown here is derived from an EMBL/GenBank/DDBJ whole genome shotgun (WGS) entry which is preliminary data.</text>
</comment>
<proteinExistence type="predicted"/>
<protein>
    <recommendedName>
        <fullName evidence="5">Transmembrane protein</fullName>
    </recommendedName>
</protein>
<evidence type="ECO:0000313" key="4">
    <source>
        <dbReference type="Proteomes" id="UP000557509"/>
    </source>
</evidence>
<reference evidence="3 4" key="1">
    <citation type="submission" date="2020-03" db="EMBL/GenBank/DDBJ databases">
        <title>Genome sequence of Toxoplasma gondii RH-88 strain.</title>
        <authorList>
            <person name="Lorenzi H.A."/>
            <person name="Venepally P."/>
            <person name="Rozenberg A."/>
            <person name="Sibley D."/>
        </authorList>
    </citation>
    <scope>NUCLEOTIDE SEQUENCE [LARGE SCALE GENOMIC DNA]</scope>
    <source>
        <strain evidence="3 4">RH-88</strain>
    </source>
</reference>
<evidence type="ECO:0000256" key="2">
    <source>
        <dbReference type="SAM" id="Phobius"/>
    </source>
</evidence>
<evidence type="ECO:0008006" key="5">
    <source>
        <dbReference type="Google" id="ProtNLM"/>
    </source>
</evidence>
<sequence length="282" mass="30701">MASRGVFTLDPCLVPTYFGPPTKLNFRQPAEIRRRKVTGSDTKSERHNLYEGADEGFLRMSPPGRWICRCLNVAVPQRSIGTFTFDVASSMESFKTIGNNRRDNPESPSGLTGAEPASRISCGSDEPEEHVVLLAGILTRSAGHHTFLAAASLYSSLSSFAVQAAGTEGNGGRHAMYTAGASGISGERQQGEQDETALLTGRMYDGEQDQVDAQEAPMELQERSQSHSRSKSDGFFEYGYRSPRLQKKKKMSLLTHLLPALAFVVILNLGAAAVYLHSQSKP</sequence>
<accession>A0A7J6KF93</accession>
<keyword evidence="2" id="KW-0812">Transmembrane</keyword>
<feature type="transmembrane region" description="Helical" evidence="2">
    <location>
        <begin position="253"/>
        <end position="276"/>
    </location>
</feature>
<keyword evidence="2" id="KW-1133">Transmembrane helix</keyword>
<keyword evidence="4" id="KW-1185">Reference proteome</keyword>
<gene>
    <name evidence="3" type="ORF">TGRH88_001100</name>
</gene>
<feature type="region of interest" description="Disordered" evidence="1">
    <location>
        <begin position="96"/>
        <end position="124"/>
    </location>
</feature>
<name>A0A7J6KF93_TOXGO</name>
<keyword evidence="2" id="KW-0472">Membrane</keyword>
<evidence type="ECO:0000256" key="1">
    <source>
        <dbReference type="SAM" id="MobiDB-lite"/>
    </source>
</evidence>
<organism evidence="3 4">
    <name type="scientific">Toxoplasma gondii</name>
    <dbReference type="NCBI Taxonomy" id="5811"/>
    <lineage>
        <taxon>Eukaryota</taxon>
        <taxon>Sar</taxon>
        <taxon>Alveolata</taxon>
        <taxon>Apicomplexa</taxon>
        <taxon>Conoidasida</taxon>
        <taxon>Coccidia</taxon>
        <taxon>Eucoccidiorida</taxon>
        <taxon>Eimeriorina</taxon>
        <taxon>Sarcocystidae</taxon>
        <taxon>Toxoplasma</taxon>
    </lineage>
</organism>
<dbReference type="EMBL" id="JAAUHK010000187">
    <property type="protein sequence ID" value="KAF4645624.1"/>
    <property type="molecule type" value="Genomic_DNA"/>
</dbReference>
<dbReference type="Proteomes" id="UP000557509">
    <property type="component" value="Unassembled WGS sequence"/>
</dbReference>
<evidence type="ECO:0000313" key="3">
    <source>
        <dbReference type="EMBL" id="KAF4645624.1"/>
    </source>
</evidence>